<proteinExistence type="predicted"/>
<dbReference type="EMBL" id="QNVT01000009">
    <property type="protein sequence ID" value="REC62243.1"/>
    <property type="molecule type" value="Genomic_DNA"/>
</dbReference>
<dbReference type="AlphaFoldDB" id="A0A3D9C8Q7"/>
<keyword evidence="3" id="KW-1185">Reference proteome</keyword>
<evidence type="ECO:0000313" key="3">
    <source>
        <dbReference type="Proteomes" id="UP000256686"/>
    </source>
</evidence>
<evidence type="ECO:0000259" key="1">
    <source>
        <dbReference type="Pfam" id="PF12146"/>
    </source>
</evidence>
<comment type="caution">
    <text evidence="2">The sequence shown here is derived from an EMBL/GenBank/DDBJ whole genome shotgun (WGS) entry which is preliminary data.</text>
</comment>
<dbReference type="InterPro" id="IPR050266">
    <property type="entry name" value="AB_hydrolase_sf"/>
</dbReference>
<dbReference type="SUPFAM" id="SSF53474">
    <property type="entry name" value="alpha/beta-Hydrolases"/>
    <property type="match status" value="1"/>
</dbReference>
<dbReference type="InterPro" id="IPR029058">
    <property type="entry name" value="AB_hydrolase_fold"/>
</dbReference>
<reference evidence="3" key="1">
    <citation type="submission" date="2018-06" db="EMBL/GenBank/DDBJ databases">
        <authorList>
            <person name="Lum Nde A."/>
            <person name="Hugo C."/>
        </authorList>
    </citation>
    <scope>NUCLEOTIDE SEQUENCE [LARGE SCALE GENOMIC DNA]</scope>
    <source>
        <strain evidence="3">1_F178</strain>
    </source>
</reference>
<dbReference type="PANTHER" id="PTHR43798:SF33">
    <property type="entry name" value="HYDROLASE, PUTATIVE (AFU_ORTHOLOGUE AFUA_2G14860)-RELATED"/>
    <property type="match status" value="1"/>
</dbReference>
<dbReference type="PANTHER" id="PTHR43798">
    <property type="entry name" value="MONOACYLGLYCEROL LIPASE"/>
    <property type="match status" value="1"/>
</dbReference>
<dbReference type="Proteomes" id="UP000256686">
    <property type="component" value="Unassembled WGS sequence"/>
</dbReference>
<dbReference type="InterPro" id="IPR022742">
    <property type="entry name" value="Hydrolase_4"/>
</dbReference>
<evidence type="ECO:0000313" key="2">
    <source>
        <dbReference type="EMBL" id="REC62243.1"/>
    </source>
</evidence>
<gene>
    <name evidence="2" type="ORF">DRF65_11050</name>
</gene>
<dbReference type="Pfam" id="PF12146">
    <property type="entry name" value="Hydrolase_4"/>
    <property type="match status" value="1"/>
</dbReference>
<protein>
    <recommendedName>
        <fullName evidence="1">Serine aminopeptidase S33 domain-containing protein</fullName>
    </recommendedName>
</protein>
<organism evidence="2 3">
    <name type="scientific">Chryseobacterium pennae</name>
    <dbReference type="NCBI Taxonomy" id="2258962"/>
    <lineage>
        <taxon>Bacteria</taxon>
        <taxon>Pseudomonadati</taxon>
        <taxon>Bacteroidota</taxon>
        <taxon>Flavobacteriia</taxon>
        <taxon>Flavobacteriales</taxon>
        <taxon>Weeksellaceae</taxon>
        <taxon>Chryseobacterium group</taxon>
        <taxon>Chryseobacterium</taxon>
    </lineage>
</organism>
<sequence>MKKKIIAYGSRVFPETMAFYAYKILTNPQLKKIRLHESHVLDKAEKQHIRFGRFDIQLYKWGNPANELILLVHGWEGHSGNFADIITRLVHEGYYVLAFDGPSHGYSTKGQTNLLEFSDLIIQIIETYSPKKIISHSFGAVVTTYALSRRQHLDIDKYVMITTPDSFLERIKYISFQVGIAEKAQKALIRKLERELKTKIQTIAVSEFVKNISIKNVLILHDRNDKIIPLKQAELVNENCKSSQLEIIENTGHYKILTEVFVMDKIVKFLKTSDNDQ</sequence>
<dbReference type="RefSeq" id="WP_115970815.1">
    <property type="nucleotide sequence ID" value="NZ_QNVT01000009.1"/>
</dbReference>
<accession>A0A3D9C8Q7</accession>
<dbReference type="GO" id="GO:0016020">
    <property type="term" value="C:membrane"/>
    <property type="evidence" value="ECO:0007669"/>
    <property type="project" value="TreeGrafter"/>
</dbReference>
<feature type="domain" description="Serine aminopeptidase S33" evidence="1">
    <location>
        <begin position="65"/>
        <end position="160"/>
    </location>
</feature>
<dbReference type="Gene3D" id="3.40.50.1820">
    <property type="entry name" value="alpha/beta hydrolase"/>
    <property type="match status" value="1"/>
</dbReference>
<name>A0A3D9C8Q7_9FLAO</name>